<evidence type="ECO:0000313" key="3">
    <source>
        <dbReference type="EMBL" id="BAN78449.1"/>
    </source>
</evidence>
<organismHost>
    <name type="scientific">Klebsiella</name>
    <dbReference type="NCBI Taxonomy" id="570"/>
</organismHost>
<proteinExistence type="predicted"/>
<dbReference type="OrthoDB" id="15878at10239"/>
<evidence type="ECO:0000313" key="4">
    <source>
        <dbReference type="Proteomes" id="UP000015925"/>
    </source>
</evidence>
<dbReference type="InterPro" id="IPR011050">
    <property type="entry name" value="Pectin_lyase_fold/virulence"/>
</dbReference>
<protein>
    <submittedName>
        <fullName evidence="3">Uncharacterized protein</fullName>
    </submittedName>
</protein>
<dbReference type="Proteomes" id="UP000015925">
    <property type="component" value="Segment"/>
</dbReference>
<reference evidence="3 4" key="1">
    <citation type="journal article" date="2013" name="PLoS ONE">
        <title>Isolation of a Bacteriophage Specific for a New Capsular Type of Klebsiella pneumoniae and Characterization of Its Polysaccharide Depolymerase.</title>
        <authorList>
            <person name="Hsu C.R."/>
            <person name="Lin T.L."/>
            <person name="Pan Y.J."/>
            <person name="Hsieh P.F."/>
            <person name="Wang J.T."/>
        </authorList>
    </citation>
    <scope>NUCLEOTIDE SEQUENCE [LARGE SCALE GENOMIC DNA]</scope>
    <source>
        <strain evidence="3 4">0507-KN2-1</strain>
    </source>
</reference>
<evidence type="ECO:0000256" key="2">
    <source>
        <dbReference type="ARBA" id="ARBA00022844"/>
    </source>
</evidence>
<organism evidence="3 4">
    <name type="scientific">Klebsiella phage 0507-KN2-1</name>
    <name type="common">Taipeivirus 0507KN21</name>
    <dbReference type="NCBI Taxonomy" id="2991282"/>
    <lineage>
        <taxon>Viruses</taxon>
        <taxon>Duplodnaviria</taxon>
        <taxon>Heunggongvirae</taxon>
        <taxon>Uroviricota</taxon>
        <taxon>Caudoviricetes</taxon>
        <taxon>Pantevenvirales</taxon>
        <taxon>Ackermannviridae</taxon>
        <taxon>Taipeivirus</taxon>
        <taxon>Taipeivirus 0507KN21</taxon>
    </lineage>
</organism>
<sequence>MQYLYVDPSDDTNKPIPSAFKTVTAAIAAITSYPFSILIRRGTVLTEAVNARLLNTSSQMSFIDTYGDGPPPKWLSTSKSAGQLASWNARRITVQNIHFMDRDDGFTSAATSVNFQCSGDADGISDVHVKNCYFTGNAYSVSNPSKTMVGRHVQLFGVGYNADVATPAHKLSVEDCMFDMVNAGVYIRGNTYAADTTDNRGDGSRTYGAKVLRCSFTNVVQEGALVHTCASKNDVYTDDEWQSCVRDCYYSSYRWDKFSTSGTSTYDAPFWMWHCNRVMFEKLEVHGSYPMAPDNMAVDIDGMCWDNVVRYVYSTGCARTVMFVSADNAGLQPAPPEGMSNFEFYYTRRQGSGNNVVEYCFAFNDGIQRLQGQVGTPTNDACSISHHRNQFNNTVRNCVFIDTSSVRQRRLITTNSYDTENASIPSLTVENCIFYCKWMRDADIIAKVAVAGKTPAPASQIILHNNIIWSDAWSAAPDLSALATLSNITWAKPQYALLPPSPPSTRRGAVNLGIPTNAKGAGTSNLMLDINGRSGNNIGWLQ</sequence>
<dbReference type="InterPro" id="IPR012334">
    <property type="entry name" value="Pectin_lyas_fold"/>
</dbReference>
<dbReference type="RefSeq" id="YP_008532050.1">
    <property type="nucleotide sequence ID" value="NC_022343.1"/>
</dbReference>
<dbReference type="SUPFAM" id="SSF51126">
    <property type="entry name" value="Pectin lyase-like"/>
    <property type="match status" value="2"/>
</dbReference>
<dbReference type="GO" id="GO:0044423">
    <property type="term" value="C:virion component"/>
    <property type="evidence" value="ECO:0007669"/>
    <property type="project" value="UniProtKB-KW"/>
</dbReference>
<dbReference type="GeneID" id="16836168"/>
<dbReference type="Gene3D" id="2.160.20.10">
    <property type="entry name" value="Single-stranded right-handed beta-helix, Pectin lyase-like"/>
    <property type="match status" value="1"/>
</dbReference>
<dbReference type="EMBL" id="AB797215">
    <property type="protein sequence ID" value="BAN78449.1"/>
    <property type="molecule type" value="Genomic_DNA"/>
</dbReference>
<accession>S6CFE7</accession>
<dbReference type="GO" id="GO:0019058">
    <property type="term" value="P:viral life cycle"/>
    <property type="evidence" value="ECO:0007669"/>
    <property type="project" value="UniProtKB-ARBA"/>
</dbReference>
<dbReference type="GO" id="GO:0051701">
    <property type="term" value="P:biological process involved in interaction with host"/>
    <property type="evidence" value="ECO:0007669"/>
    <property type="project" value="UniProtKB-ARBA"/>
</dbReference>
<name>S6CFE7_BPK05</name>
<dbReference type="KEGG" id="vg:16836168"/>
<comment type="subcellular location">
    <subcellularLocation>
        <location evidence="1">Virion</location>
    </subcellularLocation>
</comment>
<keyword evidence="2" id="KW-0946">Virion</keyword>
<keyword evidence="4" id="KW-1185">Reference proteome</keyword>
<evidence type="ECO:0000256" key="1">
    <source>
        <dbReference type="ARBA" id="ARBA00004328"/>
    </source>
</evidence>